<accession>B6GW57</accession>
<evidence type="ECO:0000313" key="2">
    <source>
        <dbReference type="EMBL" id="CAP79113.1"/>
    </source>
</evidence>
<dbReference type="VEuPathDB" id="FungiDB:PCH_Pc06g01200"/>
<dbReference type="OMA" id="IAMRYND"/>
<dbReference type="AlphaFoldDB" id="B6GW57"/>
<protein>
    <submittedName>
        <fullName evidence="2">Pc06g01200 protein</fullName>
    </submittedName>
</protein>
<dbReference type="STRING" id="500485.B6GW57"/>
<gene>
    <name evidence="2" type="ORF">Pc06g01200</name>
    <name evidence="2" type="ORF">PCH_Pc06g01200</name>
</gene>
<evidence type="ECO:0000313" key="3">
    <source>
        <dbReference type="Proteomes" id="UP000000724"/>
    </source>
</evidence>
<dbReference type="BioCyc" id="PCHR:PC06G01200-MONOMER"/>
<evidence type="ECO:0000259" key="1">
    <source>
        <dbReference type="Pfam" id="PF18566"/>
    </source>
</evidence>
<dbReference type="OrthoDB" id="4277097at2759"/>
<dbReference type="Proteomes" id="UP000000724">
    <property type="component" value="Contig Pc00c06"/>
</dbReference>
<name>B6GW57_PENRW</name>
<dbReference type="EMBL" id="AM920421">
    <property type="protein sequence ID" value="CAP79113.1"/>
    <property type="molecule type" value="Genomic_DNA"/>
</dbReference>
<dbReference type="Pfam" id="PF18566">
    <property type="entry name" value="Ldi"/>
    <property type="match status" value="1"/>
</dbReference>
<reference evidence="2 3" key="1">
    <citation type="journal article" date="2008" name="Nat. Biotechnol.">
        <title>Genome sequencing and analysis of the filamentous fungus Penicillium chrysogenum.</title>
        <authorList>
            <person name="van den Berg M.A."/>
            <person name="Albang R."/>
            <person name="Albermann K."/>
            <person name="Badger J.H."/>
            <person name="Daran J.-M."/>
            <person name="Driessen A.J.M."/>
            <person name="Garcia-Estrada C."/>
            <person name="Fedorova N.D."/>
            <person name="Harris D.M."/>
            <person name="Heijne W.H.M."/>
            <person name="Joardar V.S."/>
            <person name="Kiel J.A.K.W."/>
            <person name="Kovalchuk A."/>
            <person name="Martin J.F."/>
            <person name="Nierman W.C."/>
            <person name="Nijland J.G."/>
            <person name="Pronk J.T."/>
            <person name="Roubos J.A."/>
            <person name="van der Klei I.J."/>
            <person name="van Peij N.N.M.E."/>
            <person name="Veenhuis M."/>
            <person name="von Doehren H."/>
            <person name="Wagner C."/>
            <person name="Wortman J.R."/>
            <person name="Bovenberg R.A.L."/>
        </authorList>
    </citation>
    <scope>NUCLEOTIDE SEQUENCE [LARGE SCALE GENOMIC DNA]</scope>
    <source>
        <strain evidence="3">ATCC 28089 / DSM 1075 / NRRL 1951 / Wisconsin 54-1255</strain>
    </source>
</reference>
<keyword evidence="3" id="KW-1185">Reference proteome</keyword>
<proteinExistence type="predicted"/>
<dbReference type="InterPro" id="IPR041411">
    <property type="entry name" value="Ldi"/>
</dbReference>
<dbReference type="eggNOG" id="ENOG502RKGE">
    <property type="taxonomic scope" value="Eukaryota"/>
</dbReference>
<organism evidence="2 3">
    <name type="scientific">Penicillium rubens (strain ATCC 28089 / DSM 1075 / NRRL 1951 / Wisconsin 54-1255)</name>
    <name type="common">Penicillium chrysogenum</name>
    <dbReference type="NCBI Taxonomy" id="500485"/>
    <lineage>
        <taxon>Eukaryota</taxon>
        <taxon>Fungi</taxon>
        <taxon>Dikarya</taxon>
        <taxon>Ascomycota</taxon>
        <taxon>Pezizomycotina</taxon>
        <taxon>Eurotiomycetes</taxon>
        <taxon>Eurotiomycetidae</taxon>
        <taxon>Eurotiales</taxon>
        <taxon>Aspergillaceae</taxon>
        <taxon>Penicillium</taxon>
        <taxon>Penicillium chrysogenum species complex</taxon>
    </lineage>
</organism>
<feature type="domain" description="Linalool dehydratase/isomerase" evidence="1">
    <location>
        <begin position="179"/>
        <end position="369"/>
    </location>
</feature>
<dbReference type="HOGENOM" id="CLU_044865_1_0_1"/>
<sequence length="512" mass="57534">MRGINSLGTYTRPIACHHSSTINKAIFSSCRSSYKMSASISTGAQAAFPSQLPCSMTDRFDKLSREQAGHLRHFHNLATGKPGEWTHMGGQEPGQEWVDAFRYQLATMTYAAGAAHYHRLPRLRSIFKPLLAALIERMLHRDVWGYWFLTSHSGKLVDPDIRELRKPWADPIVKENIMIIAMRYNDIHDGTEVAPDVVQKYSTAWKSKGIQQDDGLFVSWYSPKQGTLKTSRDIGSTAWASAFMNSWNPEMAGQTFPSQAAGFLSRVDPDRINLNASPVAQRIRDISNEKGADPFSRETFQEAFEYVQGPGAQEYPNEDLPFSRPTFGYVIKWVSEVGDEPTLSGLLNHADRYMQPTWTNGGLHYADNTTKCDKDGNWVEVDPFTGNGAIGYARLNVFNGQRKMWTDPWTPEQVQKTPFIDGIDLSSGVDFLRGTWDQALKMMTVTMRTWDGSSKRANLQFRALPIGQYGVYHNGSLVHTAHVTDSPSLIELAVEVSGEDLDLVLVHEETFH</sequence>